<name>A0ABQ9IEN5_9NEOP</name>
<gene>
    <name evidence="1" type="ORF">PR048_000449</name>
</gene>
<proteinExistence type="predicted"/>
<dbReference type="EMBL" id="JARBHB010000001">
    <property type="protein sequence ID" value="KAJ8895124.1"/>
    <property type="molecule type" value="Genomic_DNA"/>
</dbReference>
<accession>A0ABQ9IEN5</accession>
<reference evidence="1 2" key="1">
    <citation type="submission" date="2023-02" db="EMBL/GenBank/DDBJ databases">
        <title>LHISI_Scaffold_Assembly.</title>
        <authorList>
            <person name="Stuart O.P."/>
            <person name="Cleave R."/>
            <person name="Magrath M.J.L."/>
            <person name="Mikheyev A.S."/>
        </authorList>
    </citation>
    <scope>NUCLEOTIDE SEQUENCE [LARGE SCALE GENOMIC DNA]</scope>
    <source>
        <strain evidence="1">Daus_M_001</strain>
        <tissue evidence="1">Leg muscle</tissue>
    </source>
</reference>
<evidence type="ECO:0000313" key="2">
    <source>
        <dbReference type="Proteomes" id="UP001159363"/>
    </source>
</evidence>
<protein>
    <submittedName>
        <fullName evidence="1">Uncharacterized protein</fullName>
    </submittedName>
</protein>
<dbReference type="Proteomes" id="UP001159363">
    <property type="component" value="Chromosome 1"/>
</dbReference>
<keyword evidence="2" id="KW-1185">Reference proteome</keyword>
<evidence type="ECO:0000313" key="1">
    <source>
        <dbReference type="EMBL" id="KAJ8895124.1"/>
    </source>
</evidence>
<comment type="caution">
    <text evidence="1">The sequence shown here is derived from an EMBL/GenBank/DDBJ whole genome shotgun (WGS) entry which is preliminary data.</text>
</comment>
<organism evidence="1 2">
    <name type="scientific">Dryococelus australis</name>
    <dbReference type="NCBI Taxonomy" id="614101"/>
    <lineage>
        <taxon>Eukaryota</taxon>
        <taxon>Metazoa</taxon>
        <taxon>Ecdysozoa</taxon>
        <taxon>Arthropoda</taxon>
        <taxon>Hexapoda</taxon>
        <taxon>Insecta</taxon>
        <taxon>Pterygota</taxon>
        <taxon>Neoptera</taxon>
        <taxon>Polyneoptera</taxon>
        <taxon>Phasmatodea</taxon>
        <taxon>Verophasmatodea</taxon>
        <taxon>Anareolatae</taxon>
        <taxon>Phasmatidae</taxon>
        <taxon>Eurycanthinae</taxon>
        <taxon>Dryococelus</taxon>
    </lineage>
</organism>
<sequence length="84" mass="9514">MKNNETTLTVNQGKKNKNVLVLSTFHPNISIGNDQKHLPETYGVNVLNQIARKYSVKVASRRSPVQDFYNILDLAGINAWVLFK</sequence>